<dbReference type="Gene3D" id="3.80.30.20">
    <property type="entry name" value="tm_1862 like domain"/>
    <property type="match status" value="1"/>
</dbReference>
<dbReference type="CDD" id="cd02068">
    <property type="entry name" value="radical_SAM_B12_BD"/>
    <property type="match status" value="1"/>
</dbReference>
<keyword evidence="7" id="KW-0411">Iron-sulfur</keyword>
<comment type="caution">
    <text evidence="10">The sequence shown here is derived from an EMBL/GenBank/DDBJ whole genome shotgun (WGS) entry which is preliminary data.</text>
</comment>
<comment type="cofactor">
    <cofactor evidence="1">
        <name>[4Fe-4S] cluster</name>
        <dbReference type="ChEBI" id="CHEBI:49883"/>
    </cofactor>
</comment>
<dbReference type="GO" id="GO:0051539">
    <property type="term" value="F:4 iron, 4 sulfur cluster binding"/>
    <property type="evidence" value="ECO:0007669"/>
    <property type="project" value="UniProtKB-KW"/>
</dbReference>
<gene>
    <name evidence="10" type="ORF">S03H2_04807</name>
</gene>
<evidence type="ECO:0000256" key="6">
    <source>
        <dbReference type="ARBA" id="ARBA00023004"/>
    </source>
</evidence>
<keyword evidence="3" id="KW-0808">Transferase</keyword>
<reference evidence="10" key="1">
    <citation type="journal article" date="2014" name="Front. Microbiol.">
        <title>High frequency of phylogenetically diverse reductive dehalogenase-homologous genes in deep subseafloor sedimentary metagenomes.</title>
        <authorList>
            <person name="Kawai M."/>
            <person name="Futagami T."/>
            <person name="Toyoda A."/>
            <person name="Takaki Y."/>
            <person name="Nishi S."/>
            <person name="Hori S."/>
            <person name="Arai W."/>
            <person name="Tsubouchi T."/>
            <person name="Morono Y."/>
            <person name="Uchiyama I."/>
            <person name="Ito T."/>
            <person name="Fujiyama A."/>
            <person name="Inagaki F."/>
            <person name="Takami H."/>
        </authorList>
    </citation>
    <scope>NUCLEOTIDE SEQUENCE</scope>
    <source>
        <strain evidence="10">Expedition CK06-06</strain>
    </source>
</reference>
<dbReference type="GO" id="GO:0046872">
    <property type="term" value="F:metal ion binding"/>
    <property type="evidence" value="ECO:0007669"/>
    <property type="project" value="UniProtKB-KW"/>
</dbReference>
<dbReference type="SFLD" id="SFLDS00029">
    <property type="entry name" value="Radical_SAM"/>
    <property type="match status" value="1"/>
</dbReference>
<dbReference type="InterPro" id="IPR051198">
    <property type="entry name" value="BchE-like"/>
</dbReference>
<dbReference type="PANTHER" id="PTHR43409">
    <property type="entry name" value="ANAEROBIC MAGNESIUM-PROTOPORPHYRIN IX MONOMETHYL ESTER CYCLASE-RELATED"/>
    <property type="match status" value="1"/>
</dbReference>
<dbReference type="Pfam" id="PF04055">
    <property type="entry name" value="Radical_SAM"/>
    <property type="match status" value="1"/>
</dbReference>
<evidence type="ECO:0000256" key="4">
    <source>
        <dbReference type="ARBA" id="ARBA00022691"/>
    </source>
</evidence>
<keyword evidence="2" id="KW-0489">Methyltransferase</keyword>
<dbReference type="PANTHER" id="PTHR43409:SF7">
    <property type="entry name" value="BLL1977 PROTEIN"/>
    <property type="match status" value="1"/>
</dbReference>
<dbReference type="SUPFAM" id="SSF102114">
    <property type="entry name" value="Radical SAM enzymes"/>
    <property type="match status" value="1"/>
</dbReference>
<feature type="domain" description="Radical SAM core" evidence="9">
    <location>
        <begin position="159"/>
        <end position="372"/>
    </location>
</feature>
<dbReference type="EMBL" id="BARU01001947">
    <property type="protein sequence ID" value="GAH22467.1"/>
    <property type="molecule type" value="Genomic_DNA"/>
</dbReference>
<dbReference type="GO" id="GO:0003824">
    <property type="term" value="F:catalytic activity"/>
    <property type="evidence" value="ECO:0007669"/>
    <property type="project" value="InterPro"/>
</dbReference>
<dbReference type="Gene3D" id="3.40.50.280">
    <property type="entry name" value="Cobalamin-binding domain"/>
    <property type="match status" value="1"/>
</dbReference>
<dbReference type="InterPro" id="IPR058240">
    <property type="entry name" value="rSAM_sf"/>
</dbReference>
<protein>
    <submittedName>
        <fullName evidence="10">Uncharacterized protein</fullName>
    </submittedName>
</protein>
<dbReference type="SMART" id="SM00729">
    <property type="entry name" value="Elp3"/>
    <property type="match status" value="1"/>
</dbReference>
<dbReference type="InterPro" id="IPR007197">
    <property type="entry name" value="rSAM"/>
</dbReference>
<proteinExistence type="predicted"/>
<dbReference type="SFLD" id="SFLDG01082">
    <property type="entry name" value="B12-binding_domain_containing"/>
    <property type="match status" value="1"/>
</dbReference>
<name>X1DQN9_9ZZZZ</name>
<evidence type="ECO:0000313" key="10">
    <source>
        <dbReference type="EMBL" id="GAH22467.1"/>
    </source>
</evidence>
<evidence type="ECO:0000256" key="5">
    <source>
        <dbReference type="ARBA" id="ARBA00022723"/>
    </source>
</evidence>
<dbReference type="Pfam" id="PF02310">
    <property type="entry name" value="B12-binding"/>
    <property type="match status" value="1"/>
</dbReference>
<evidence type="ECO:0000256" key="1">
    <source>
        <dbReference type="ARBA" id="ARBA00001966"/>
    </source>
</evidence>
<keyword evidence="6" id="KW-0408">Iron</keyword>
<evidence type="ECO:0000256" key="3">
    <source>
        <dbReference type="ARBA" id="ARBA00022679"/>
    </source>
</evidence>
<dbReference type="AlphaFoldDB" id="X1DQN9"/>
<dbReference type="SFLD" id="SFLDG01123">
    <property type="entry name" value="methyltransferase_(Class_B)"/>
    <property type="match status" value="1"/>
</dbReference>
<feature type="domain" description="B12-binding" evidence="8">
    <location>
        <begin position="7"/>
        <end position="132"/>
    </location>
</feature>
<dbReference type="InterPro" id="IPR006158">
    <property type="entry name" value="Cobalamin-bd"/>
</dbReference>
<evidence type="ECO:0000259" key="8">
    <source>
        <dbReference type="PROSITE" id="PS51332"/>
    </source>
</evidence>
<dbReference type="CDD" id="cd01335">
    <property type="entry name" value="Radical_SAM"/>
    <property type="match status" value="1"/>
</dbReference>
<dbReference type="PROSITE" id="PS51332">
    <property type="entry name" value="B12_BINDING"/>
    <property type="match status" value="1"/>
</dbReference>
<feature type="non-terminal residue" evidence="10">
    <location>
        <position position="419"/>
    </location>
</feature>
<keyword evidence="5" id="KW-0479">Metal-binding</keyword>
<sequence length="419" mass="46387">MRVCFINPHDTVVEDACWDEPLGLLYLGAVLEENGVDVEVLDMNFHNDFKALENSDADLYGVYCSSPLIRSVLNVNSFLKETHPHAIRIVGGPHATCVPGDLVEHFDKVIIGEGEKAILEVLEGKFVGKLAQSPPIEDLDTIPFPARHLISTYDYHRRVGGLPSVGLITARGCPHHCAFCSEIWGSDVRFRSAGNVIAEVEDCIDHFGIRAFSIRDDTFTLNRERLLEMLSGFEELDIVWRCLTRVDQVDGGILRAMKDAGCTQIVYGIESGNQRILNNLGKGTTVKQNAEAIRLTMEAGIQTKTAVIVGSPGETWETVNDTISFIEENPPDEVIVCVFTPYPGSPVWRDPARFKMRILTRDVSLYAAVGPEMLGNVVVETEAMSSTEIVDARDIMLTRFRELGLVPAKHSLEEGLKYA</sequence>
<dbReference type="InterPro" id="IPR023404">
    <property type="entry name" value="rSAM_horseshoe"/>
</dbReference>
<dbReference type="PROSITE" id="PS51918">
    <property type="entry name" value="RADICAL_SAM"/>
    <property type="match status" value="1"/>
</dbReference>
<evidence type="ECO:0000259" key="9">
    <source>
        <dbReference type="PROSITE" id="PS51918"/>
    </source>
</evidence>
<dbReference type="InterPro" id="IPR034466">
    <property type="entry name" value="Methyltransferase_Class_B"/>
</dbReference>
<evidence type="ECO:0000256" key="7">
    <source>
        <dbReference type="ARBA" id="ARBA00023014"/>
    </source>
</evidence>
<dbReference type="InterPro" id="IPR006638">
    <property type="entry name" value="Elp3/MiaA/NifB-like_rSAM"/>
</dbReference>
<accession>X1DQN9</accession>
<organism evidence="10">
    <name type="scientific">marine sediment metagenome</name>
    <dbReference type="NCBI Taxonomy" id="412755"/>
    <lineage>
        <taxon>unclassified sequences</taxon>
        <taxon>metagenomes</taxon>
        <taxon>ecological metagenomes</taxon>
    </lineage>
</organism>
<evidence type="ECO:0000256" key="2">
    <source>
        <dbReference type="ARBA" id="ARBA00022603"/>
    </source>
</evidence>
<keyword evidence="4" id="KW-0949">S-adenosyl-L-methionine</keyword>
<dbReference type="GO" id="GO:0031419">
    <property type="term" value="F:cobalamin binding"/>
    <property type="evidence" value="ECO:0007669"/>
    <property type="project" value="InterPro"/>
</dbReference>